<keyword evidence="4 6" id="KW-1133">Transmembrane helix</keyword>
<reference evidence="7" key="2">
    <citation type="submission" date="2020-01" db="EMBL/GenBank/DDBJ databases">
        <authorList>
            <person name="Korhonen P.K.K."/>
            <person name="Guangxu M.G."/>
            <person name="Wang T.W."/>
            <person name="Stroehlein A.J.S."/>
            <person name="Young N.D."/>
            <person name="Ang C.-S.A."/>
            <person name="Fernando D.W.F."/>
            <person name="Lu H.L."/>
            <person name="Taylor S.T."/>
            <person name="Ehtesham M.E.M."/>
            <person name="Najaraj S.H.N."/>
            <person name="Harsha G.H.G."/>
            <person name="Madugundu A.M."/>
            <person name="Renuse S.R."/>
            <person name="Holt D.H."/>
            <person name="Pandey A.P."/>
            <person name="Papenfuss A.P."/>
            <person name="Gasser R.B.G."/>
            <person name="Fischer K.F."/>
        </authorList>
    </citation>
    <scope>NUCLEOTIDE SEQUENCE</scope>
    <source>
        <strain evidence="7">SSS_KF_BRIS2020</strain>
    </source>
</reference>
<comment type="subcellular location">
    <subcellularLocation>
        <location evidence="1">Membrane</location>
        <topology evidence="1">Multi-pass membrane protein</topology>
    </subcellularLocation>
</comment>
<reference evidence="9" key="1">
    <citation type="journal article" date="2020" name="PLoS Negl. Trop. Dis.">
        <title>High-quality nuclear genome for Sarcoptes scabiei-A critical resource for a neglected parasite.</title>
        <authorList>
            <person name="Korhonen P.K."/>
            <person name="Gasser R.B."/>
            <person name="Ma G."/>
            <person name="Wang T."/>
            <person name="Stroehlein A.J."/>
            <person name="Young N.D."/>
            <person name="Ang C.S."/>
            <person name="Fernando D.D."/>
            <person name="Lu H.C."/>
            <person name="Taylor S."/>
            <person name="Reynolds S.L."/>
            <person name="Mofiz E."/>
            <person name="Najaraj S.H."/>
            <person name="Gowda H."/>
            <person name="Madugundu A."/>
            <person name="Renuse S."/>
            <person name="Holt D."/>
            <person name="Pandey A."/>
            <person name="Papenfuss A.T."/>
            <person name="Fischer K."/>
        </authorList>
    </citation>
    <scope>NUCLEOTIDE SEQUENCE [LARGE SCALE GENOMIC DNA]</scope>
</reference>
<reference evidence="8" key="3">
    <citation type="submission" date="2022-06" db="UniProtKB">
        <authorList>
            <consortium name="EnsemblMetazoa"/>
        </authorList>
    </citation>
    <scope>IDENTIFICATION</scope>
</reference>
<dbReference type="GO" id="GO:0016020">
    <property type="term" value="C:membrane"/>
    <property type="evidence" value="ECO:0007669"/>
    <property type="project" value="UniProtKB-SubCell"/>
</dbReference>
<evidence type="ECO:0000256" key="2">
    <source>
        <dbReference type="ARBA" id="ARBA00005787"/>
    </source>
</evidence>
<keyword evidence="5 6" id="KW-0472">Membrane</keyword>
<dbReference type="Pfam" id="PF25807">
    <property type="entry name" value="Clarin-2"/>
    <property type="match status" value="1"/>
</dbReference>
<feature type="transmembrane region" description="Helical" evidence="6">
    <location>
        <begin position="112"/>
        <end position="140"/>
    </location>
</feature>
<organism evidence="7">
    <name type="scientific">Sarcoptes scabiei</name>
    <name type="common">Itch mite</name>
    <name type="synonym">Acarus scabiei</name>
    <dbReference type="NCBI Taxonomy" id="52283"/>
    <lineage>
        <taxon>Eukaryota</taxon>
        <taxon>Metazoa</taxon>
        <taxon>Ecdysozoa</taxon>
        <taxon>Arthropoda</taxon>
        <taxon>Chelicerata</taxon>
        <taxon>Arachnida</taxon>
        <taxon>Acari</taxon>
        <taxon>Acariformes</taxon>
        <taxon>Sarcoptiformes</taxon>
        <taxon>Astigmata</taxon>
        <taxon>Psoroptidia</taxon>
        <taxon>Sarcoptoidea</taxon>
        <taxon>Sarcoptidae</taxon>
        <taxon>Sarcoptinae</taxon>
        <taxon>Sarcoptes</taxon>
    </lineage>
</organism>
<feature type="transmembrane region" description="Helical" evidence="6">
    <location>
        <begin position="7"/>
        <end position="28"/>
    </location>
</feature>
<name>A0A834R6H1_SARSC</name>
<evidence type="ECO:0000313" key="7">
    <source>
        <dbReference type="EMBL" id="KAF7490946.1"/>
    </source>
</evidence>
<dbReference type="InterPro" id="IPR026748">
    <property type="entry name" value="Clarin"/>
</dbReference>
<dbReference type="PANTHER" id="PTHR31548:SF1">
    <property type="entry name" value="LD47387P"/>
    <property type="match status" value="1"/>
</dbReference>
<evidence type="ECO:0000256" key="5">
    <source>
        <dbReference type="ARBA" id="ARBA00023136"/>
    </source>
</evidence>
<evidence type="ECO:0000256" key="6">
    <source>
        <dbReference type="SAM" id="Phobius"/>
    </source>
</evidence>
<protein>
    <recommendedName>
        <fullName evidence="10">Clarin-3</fullName>
    </recommendedName>
</protein>
<evidence type="ECO:0000256" key="1">
    <source>
        <dbReference type="ARBA" id="ARBA00004141"/>
    </source>
</evidence>
<evidence type="ECO:0000313" key="9">
    <source>
        <dbReference type="Proteomes" id="UP000070412"/>
    </source>
</evidence>
<dbReference type="PANTHER" id="PTHR31548">
    <property type="entry name" value="CLARIN"/>
    <property type="match status" value="1"/>
</dbReference>
<dbReference type="EMBL" id="WVUK01000062">
    <property type="protein sequence ID" value="KAF7490946.1"/>
    <property type="molecule type" value="Genomic_DNA"/>
</dbReference>
<feature type="transmembrane region" description="Helical" evidence="6">
    <location>
        <begin position="202"/>
        <end position="223"/>
    </location>
</feature>
<dbReference type="OrthoDB" id="10012538at2759"/>
<evidence type="ECO:0008006" key="10">
    <source>
        <dbReference type="Google" id="ProtNLM"/>
    </source>
</evidence>
<feature type="transmembrane region" description="Helical" evidence="6">
    <location>
        <begin position="152"/>
        <end position="172"/>
    </location>
</feature>
<evidence type="ECO:0000313" key="8">
    <source>
        <dbReference type="EnsemblMetazoa" id="KAF7490946.1"/>
    </source>
</evidence>
<dbReference type="AlphaFoldDB" id="A0A834R6H1"/>
<dbReference type="Gene3D" id="1.20.140.150">
    <property type="match status" value="1"/>
</dbReference>
<sequence>MEQRKRIYIFLTFFVCTASLALLTVSLATHRWILAKPIRSVQINSSILDQYHQNSDEDQRTLIEMPKKFRGLVYFGLFQGTKILNYGLGDRTTIIWLKQEMIRNPNLMSFNLWLLTIVSISLAMIFGLVAAIFSIINTVMTPIEAITGVQGLYLWNIIACIFGIGAAILWLVQFRTKLVWNVMTEDEQQDGWTSKNRASLSFSYYAVLVALSLHLLNVLLIYYGTNHYRFASGLIGRRQKDRSNGVDKHPEGLIMLY</sequence>
<keyword evidence="3 6" id="KW-0812">Transmembrane</keyword>
<gene>
    <name evidence="7" type="ORF">SSS_616</name>
</gene>
<dbReference type="EnsemblMetazoa" id="SSS_616s_mrna">
    <property type="protein sequence ID" value="KAF7490946.1"/>
    <property type="gene ID" value="SSS_616"/>
</dbReference>
<comment type="similarity">
    <text evidence="2">Belongs to the clarin family.</text>
</comment>
<evidence type="ECO:0000256" key="4">
    <source>
        <dbReference type="ARBA" id="ARBA00022989"/>
    </source>
</evidence>
<accession>A0A834R6H1</accession>
<dbReference type="Proteomes" id="UP000070412">
    <property type="component" value="Unassembled WGS sequence"/>
</dbReference>
<dbReference type="GO" id="GO:0007605">
    <property type="term" value="P:sensory perception of sound"/>
    <property type="evidence" value="ECO:0007669"/>
    <property type="project" value="UniProtKB-ARBA"/>
</dbReference>
<proteinExistence type="inferred from homology"/>
<evidence type="ECO:0000256" key="3">
    <source>
        <dbReference type="ARBA" id="ARBA00022692"/>
    </source>
</evidence>
<keyword evidence="9" id="KW-1185">Reference proteome</keyword>